<accession>A0A9P4VQ53</accession>
<evidence type="ECO:0000259" key="4">
    <source>
        <dbReference type="Pfam" id="PF24962"/>
    </source>
</evidence>
<dbReference type="Pfam" id="PF24962">
    <property type="entry name" value="DUF7767"/>
    <property type="match status" value="1"/>
</dbReference>
<dbReference type="InterPro" id="IPR025676">
    <property type="entry name" value="Clr5_dom"/>
</dbReference>
<name>A0A9P4VQ53_9PEZI</name>
<dbReference type="EMBL" id="MU006095">
    <property type="protein sequence ID" value="KAF2839473.1"/>
    <property type="molecule type" value="Genomic_DNA"/>
</dbReference>
<feature type="region of interest" description="Disordered" evidence="1">
    <location>
        <begin position="143"/>
        <end position="216"/>
    </location>
</feature>
<organism evidence="5 6">
    <name type="scientific">Patellaria atrata CBS 101060</name>
    <dbReference type="NCBI Taxonomy" id="1346257"/>
    <lineage>
        <taxon>Eukaryota</taxon>
        <taxon>Fungi</taxon>
        <taxon>Dikarya</taxon>
        <taxon>Ascomycota</taxon>
        <taxon>Pezizomycotina</taxon>
        <taxon>Dothideomycetes</taxon>
        <taxon>Dothideomycetes incertae sedis</taxon>
        <taxon>Patellariales</taxon>
        <taxon>Patellariaceae</taxon>
        <taxon>Patellaria</taxon>
    </lineage>
</organism>
<evidence type="ECO:0000259" key="3">
    <source>
        <dbReference type="Pfam" id="PF24465"/>
    </source>
</evidence>
<dbReference type="Pfam" id="PF14420">
    <property type="entry name" value="Clr5"/>
    <property type="match status" value="1"/>
</dbReference>
<feature type="domain" description="DUF7767" evidence="4">
    <location>
        <begin position="539"/>
        <end position="633"/>
    </location>
</feature>
<evidence type="ECO:0000313" key="6">
    <source>
        <dbReference type="Proteomes" id="UP000799429"/>
    </source>
</evidence>
<feature type="domain" description="Tri-helical" evidence="3">
    <location>
        <begin position="320"/>
        <end position="406"/>
    </location>
</feature>
<dbReference type="PANTHER" id="PTHR38788">
    <property type="entry name" value="CLR5 DOMAIN-CONTAINING PROTEIN"/>
    <property type="match status" value="1"/>
</dbReference>
<dbReference type="Proteomes" id="UP000799429">
    <property type="component" value="Unassembled WGS sequence"/>
</dbReference>
<dbReference type="Pfam" id="PF24465">
    <property type="entry name" value="Tri-helical"/>
    <property type="match status" value="2"/>
</dbReference>
<proteinExistence type="predicted"/>
<evidence type="ECO:0000256" key="1">
    <source>
        <dbReference type="SAM" id="MobiDB-lite"/>
    </source>
</evidence>
<evidence type="ECO:0000313" key="5">
    <source>
        <dbReference type="EMBL" id="KAF2839473.1"/>
    </source>
</evidence>
<feature type="domain" description="Tri-helical" evidence="3">
    <location>
        <begin position="226"/>
        <end position="310"/>
    </location>
</feature>
<sequence>MGYDWDDKEAECYRLYVEERKSLDEVMEHWSRVGFNPSKRAFQTQFKRWDFPSKQSPAHKNEALVARVKELWEHNTSQKDMLRALNDEGFEIKERELMRVRAKNRWLLRVPNGMKTVGVQLTQQPAQQITKGLMQELEQAMLQESGQNPTQVPSQSAELRVPRESSPELDPEVRQKRKQRLDKLQAESDERWASRKRRRRTRGWAGLPADPPGPPRFPSETTIDESKHFLQLDNKTYQEVRDQFTRICREAGVIKKTIAGPEKWTEVKNHLISSNPHLSRVFWADDSIKSEQKQLSLDVICTDVTKRMRTLENRMTIAEAKNALAINPEESRQVRTAFYTLLKEDRFTSKLEAGDDHWIELKTQWIAGSELLQKVIAPGESDPNHQLKLRALEVLCRDVMKRLRDDQTKRDPSRKKQINIGPGPGPAKPRPGQASQSKTEIPPPTSVLSANTSTESYTNAETNALPSQSHYAPAAQMLPAQQAQQALSHADLQIDPSLLLAATATVTAASSTSHDHIQDHSNEPQHTYAYPPYPVAQPSAPIPVYFRLHASSEIQGAPKLWLSSLGSASVAEVRALAAREHVGAVCTRVEGVVQDIGGGGTEFAYVIDRDDELEGYLAHVSGAKVVFAVHLVKGY</sequence>
<feature type="compositionally biased region" description="Basic and acidic residues" evidence="1">
    <location>
        <begin position="181"/>
        <end position="193"/>
    </location>
</feature>
<feature type="compositionally biased region" description="Polar residues" evidence="1">
    <location>
        <begin position="143"/>
        <end position="157"/>
    </location>
</feature>
<gene>
    <name evidence="5" type="ORF">M501DRAFT_1004114</name>
</gene>
<comment type="caution">
    <text evidence="5">The sequence shown here is derived from an EMBL/GenBank/DDBJ whole genome shotgun (WGS) entry which is preliminary data.</text>
</comment>
<protein>
    <recommendedName>
        <fullName evidence="7">Clr5 domain-containing protein</fullName>
    </recommendedName>
</protein>
<dbReference type="InterPro" id="IPR056669">
    <property type="entry name" value="DUF7767"/>
</dbReference>
<feature type="domain" description="Clr5" evidence="2">
    <location>
        <begin position="1"/>
        <end position="52"/>
    </location>
</feature>
<evidence type="ECO:0000259" key="2">
    <source>
        <dbReference type="Pfam" id="PF14420"/>
    </source>
</evidence>
<reference evidence="5" key="1">
    <citation type="journal article" date="2020" name="Stud. Mycol.">
        <title>101 Dothideomycetes genomes: a test case for predicting lifestyles and emergence of pathogens.</title>
        <authorList>
            <person name="Haridas S."/>
            <person name="Albert R."/>
            <person name="Binder M."/>
            <person name="Bloem J."/>
            <person name="Labutti K."/>
            <person name="Salamov A."/>
            <person name="Andreopoulos B."/>
            <person name="Baker S."/>
            <person name="Barry K."/>
            <person name="Bills G."/>
            <person name="Bluhm B."/>
            <person name="Cannon C."/>
            <person name="Castanera R."/>
            <person name="Culley D."/>
            <person name="Daum C."/>
            <person name="Ezra D."/>
            <person name="Gonzalez J."/>
            <person name="Henrissat B."/>
            <person name="Kuo A."/>
            <person name="Liang C."/>
            <person name="Lipzen A."/>
            <person name="Lutzoni F."/>
            <person name="Magnuson J."/>
            <person name="Mondo S."/>
            <person name="Nolan M."/>
            <person name="Ohm R."/>
            <person name="Pangilinan J."/>
            <person name="Park H.-J."/>
            <person name="Ramirez L."/>
            <person name="Alfaro M."/>
            <person name="Sun H."/>
            <person name="Tritt A."/>
            <person name="Yoshinaga Y."/>
            <person name="Zwiers L.-H."/>
            <person name="Turgeon B."/>
            <person name="Goodwin S."/>
            <person name="Spatafora J."/>
            <person name="Crous P."/>
            <person name="Grigoriev I."/>
        </authorList>
    </citation>
    <scope>NUCLEOTIDE SEQUENCE</scope>
    <source>
        <strain evidence="5">CBS 101060</strain>
    </source>
</reference>
<dbReference type="PANTHER" id="PTHR38788:SF5">
    <property type="entry name" value="CLR5 DOMAIN-CONTAINING PROTEIN"/>
    <property type="match status" value="1"/>
</dbReference>
<dbReference type="AlphaFoldDB" id="A0A9P4VQ53"/>
<keyword evidence="6" id="KW-1185">Reference proteome</keyword>
<feature type="region of interest" description="Disordered" evidence="1">
    <location>
        <begin position="403"/>
        <end position="458"/>
    </location>
</feature>
<feature type="compositionally biased region" description="Polar residues" evidence="1">
    <location>
        <begin position="446"/>
        <end position="458"/>
    </location>
</feature>
<dbReference type="OrthoDB" id="4115389at2759"/>
<feature type="compositionally biased region" description="Basic and acidic residues" evidence="1">
    <location>
        <begin position="513"/>
        <end position="523"/>
    </location>
</feature>
<feature type="region of interest" description="Disordered" evidence="1">
    <location>
        <begin position="511"/>
        <end position="533"/>
    </location>
</feature>
<dbReference type="InterPro" id="IPR057940">
    <property type="entry name" value="Tri-helical_dom"/>
</dbReference>
<evidence type="ECO:0008006" key="7">
    <source>
        <dbReference type="Google" id="ProtNLM"/>
    </source>
</evidence>
<feature type="compositionally biased region" description="Basic and acidic residues" evidence="1">
    <location>
        <begin position="160"/>
        <end position="174"/>
    </location>
</feature>